<dbReference type="SMART" id="SM00214">
    <property type="entry name" value="VWC"/>
    <property type="match status" value="4"/>
</dbReference>
<dbReference type="InterPro" id="IPR001846">
    <property type="entry name" value="VWF_type-D"/>
</dbReference>
<evidence type="ECO:0000313" key="7">
    <source>
        <dbReference type="Proteomes" id="UP000046395"/>
    </source>
</evidence>
<evidence type="ECO:0000256" key="4">
    <source>
        <dbReference type="SAM" id="SignalP"/>
    </source>
</evidence>
<dbReference type="WBParaSite" id="TMUE_1000005687.1">
    <property type="protein sequence ID" value="TMUE_1000005687.1"/>
    <property type="gene ID" value="WBGene00286751"/>
</dbReference>
<dbReference type="STRING" id="70415.A0A5S6QFL6"/>
<proteinExistence type="predicted"/>
<keyword evidence="3 4" id="KW-0732">Signal</keyword>
<dbReference type="PROSITE" id="PS51233">
    <property type="entry name" value="VWFD"/>
    <property type="match status" value="1"/>
</dbReference>
<dbReference type="InterPro" id="IPR001007">
    <property type="entry name" value="VWF_dom"/>
</dbReference>
<dbReference type="GO" id="GO:0005576">
    <property type="term" value="C:extracellular region"/>
    <property type="evidence" value="ECO:0007669"/>
    <property type="project" value="UniProtKB-SubCell"/>
</dbReference>
<dbReference type="Pfam" id="PF00094">
    <property type="entry name" value="VWD"/>
    <property type="match status" value="1"/>
</dbReference>
<keyword evidence="2" id="KW-0964">Secreted</keyword>
<comment type="subcellular location">
    <subcellularLocation>
        <location evidence="1">Secreted</location>
    </subcellularLocation>
</comment>
<evidence type="ECO:0000259" key="5">
    <source>
        <dbReference type="PROSITE" id="PS50184"/>
    </source>
</evidence>
<dbReference type="Proteomes" id="UP000046395">
    <property type="component" value="Unassembled WGS sequence"/>
</dbReference>
<dbReference type="PROSITE" id="PS01208">
    <property type="entry name" value="VWFC_1"/>
    <property type="match status" value="1"/>
</dbReference>
<feature type="domain" description="VWFC" evidence="5">
    <location>
        <begin position="89"/>
        <end position="147"/>
    </location>
</feature>
<dbReference type="SMART" id="SM00215">
    <property type="entry name" value="VWC_out"/>
    <property type="match status" value="1"/>
</dbReference>
<sequence length="597" mass="67205">MLQAVCLYMLLLAGERLGGVQSVAVLKSYPYACDREGDLLYIKGITSDPCITCICKDGTAHCITKKCPIAQGCPVVVRNQSGSCCKECKNCVYLDVTYKSGEQWMSTQDSCRRLTCKAGVVTSARIQCVVPCPNAKRVVGLCCPVCPHGQNFTASLPSDPCVQCKCNNHWCHCFQTACPVLNCPPSEQYVPDTACCPECRKAREDLNLPMRICFFQNKVYQLEQSFRPDPCTLCICQEAGVLCRRFVCPQIDCLKHRLHFTAGLCCPLCRGYDYLPCSYHGSLYRDGQTWKKDSCTKCKCSNGKVHCVRQRCAGDKKCPRDYTSKPVPGQCCSVCVEKEATCVVSNDLHYKTFDGRQYDFRGSCRYILTQECLADAIRPQRPSFLIVARNEPRSNGTSYWTRHVSIRLQNKIRISLLPAKKVSLNGEKVSLPYVELGLFSVMYDKDSRVLVRLNAGLKVVWDGNGQVEVTVTSQYKGRLCGLCGNYNNNAKDDFSTKSGTLVKSAQRFGRSWRVGSWRVCKTEQDRRFHLRRRSKEKQSMRKSSWQKSRLTWILLNDLTDSETVAFNGVKPSPKQVHTKGQLMAGKLPKLKFQQPQA</sequence>
<dbReference type="PANTHER" id="PTHR46698">
    <property type="entry name" value="CROSSVEINLESS 2"/>
    <property type="match status" value="1"/>
</dbReference>
<accession>A0A5S6QFL6</accession>
<dbReference type="Gene3D" id="6.20.200.20">
    <property type="match status" value="4"/>
</dbReference>
<dbReference type="AlphaFoldDB" id="A0A5S6QFL6"/>
<evidence type="ECO:0000259" key="6">
    <source>
        <dbReference type="PROSITE" id="PS51233"/>
    </source>
</evidence>
<keyword evidence="7" id="KW-1185">Reference proteome</keyword>
<evidence type="ECO:0000313" key="8">
    <source>
        <dbReference type="WBParaSite" id="TMUE_1000005687.1"/>
    </source>
</evidence>
<evidence type="ECO:0000256" key="1">
    <source>
        <dbReference type="ARBA" id="ARBA00004613"/>
    </source>
</evidence>
<evidence type="ECO:0000256" key="3">
    <source>
        <dbReference type="ARBA" id="ARBA00022729"/>
    </source>
</evidence>
<dbReference type="PROSITE" id="PS50184">
    <property type="entry name" value="VWFC_2"/>
    <property type="match status" value="3"/>
</dbReference>
<organism evidence="7 8">
    <name type="scientific">Trichuris muris</name>
    <name type="common">Mouse whipworm</name>
    <dbReference type="NCBI Taxonomy" id="70415"/>
    <lineage>
        <taxon>Eukaryota</taxon>
        <taxon>Metazoa</taxon>
        <taxon>Ecdysozoa</taxon>
        <taxon>Nematoda</taxon>
        <taxon>Enoplea</taxon>
        <taxon>Dorylaimia</taxon>
        <taxon>Trichinellida</taxon>
        <taxon>Trichuridae</taxon>
        <taxon>Trichuris</taxon>
    </lineage>
</organism>
<reference evidence="8" key="1">
    <citation type="submission" date="2019-12" db="UniProtKB">
        <authorList>
            <consortium name="WormBaseParasite"/>
        </authorList>
    </citation>
    <scope>IDENTIFICATION</scope>
</reference>
<name>A0A5S6QFL6_TRIMR</name>
<dbReference type="InterPro" id="IPR052424">
    <property type="entry name" value="Kielin_Chordin-BMP_Reg"/>
</dbReference>
<protein>
    <submittedName>
        <fullName evidence="8">VWFC domain-containing protein</fullName>
    </submittedName>
</protein>
<feature type="domain" description="VWFC" evidence="5">
    <location>
        <begin position="211"/>
        <end position="270"/>
    </location>
</feature>
<dbReference type="SMART" id="SM00216">
    <property type="entry name" value="VWD"/>
    <property type="match status" value="1"/>
</dbReference>
<dbReference type="Pfam" id="PF00093">
    <property type="entry name" value="VWC"/>
    <property type="match status" value="2"/>
</dbReference>
<feature type="signal peptide" evidence="4">
    <location>
        <begin position="1"/>
        <end position="22"/>
    </location>
</feature>
<dbReference type="SUPFAM" id="SSF57603">
    <property type="entry name" value="FnI-like domain"/>
    <property type="match status" value="4"/>
</dbReference>
<feature type="domain" description="VWFD" evidence="6">
    <location>
        <begin position="340"/>
        <end position="521"/>
    </location>
</feature>
<feature type="domain" description="VWFC" evidence="5">
    <location>
        <begin position="275"/>
        <end position="336"/>
    </location>
</feature>
<dbReference type="PANTHER" id="PTHR46698:SF4">
    <property type="entry name" value="CROSSVEINLESS 2"/>
    <property type="match status" value="1"/>
</dbReference>
<evidence type="ECO:0000256" key="2">
    <source>
        <dbReference type="ARBA" id="ARBA00022525"/>
    </source>
</evidence>
<feature type="chain" id="PRO_5024445069" evidence="4">
    <location>
        <begin position="23"/>
        <end position="597"/>
    </location>
</feature>